<organism evidence="4 5">
    <name type="scientific">Streptomyces bathyalis</name>
    <dbReference type="NCBI Taxonomy" id="2710756"/>
    <lineage>
        <taxon>Bacteria</taxon>
        <taxon>Bacillati</taxon>
        <taxon>Actinomycetota</taxon>
        <taxon>Actinomycetes</taxon>
        <taxon>Kitasatosporales</taxon>
        <taxon>Streptomycetaceae</taxon>
        <taxon>Streptomyces</taxon>
    </lineage>
</organism>
<name>A0A7T1T6P8_9ACTN</name>
<dbReference type="Pfam" id="PF01118">
    <property type="entry name" value="Semialdhyde_dh"/>
    <property type="match status" value="1"/>
</dbReference>
<keyword evidence="4" id="KW-0560">Oxidoreductase</keyword>
<dbReference type="SMART" id="SM00859">
    <property type="entry name" value="Semialdhyde_dh"/>
    <property type="match status" value="1"/>
</dbReference>
<dbReference type="EMBL" id="CP048882">
    <property type="protein sequence ID" value="QPP07386.1"/>
    <property type="molecule type" value="Genomic_DNA"/>
</dbReference>
<dbReference type="PIRSF" id="PIRSF000148">
    <property type="entry name" value="ASA_dh"/>
    <property type="match status" value="1"/>
</dbReference>
<sequence length="384" mass="39229">MTPPARAARPGGGRAGKPVLAVVGATGAVGTVLLGLLSERADVWGEIRLIASPSSSGRVRDVRGEGTAVRALSEEALKGADVAVFAVPEQVAARWVPVAAGLGVVVVDGSRAFRMAEDVPLVVPELNGEAVRKRPRGVIASPGCTTLSMIVVLGALHGEWGLAELVLSSYEAVSGAGRSGVEALRGQLAAVTSAEAAGAELGRHPGDVRRAVAEGRGAAVASTSASPGDPHATPVALNVVPFTGEMSEGGWTSEELTVRDETRKLLGLPGLPVAATCVRVPVFTAHSTSLHARFEREVSVGRAREILANAPGVVLCDDPALGDFPTPADVAGTDPTWAGRVRQSLDDPQSLELFVCADNLRKGAALNMAQIAEQVAAEKAASGN</sequence>
<dbReference type="CDD" id="cd18131">
    <property type="entry name" value="ASADH_C_bac_euk_like"/>
    <property type="match status" value="1"/>
</dbReference>
<dbReference type="GO" id="GO:0004073">
    <property type="term" value="F:aspartate-semialdehyde dehydrogenase activity"/>
    <property type="evidence" value="ECO:0007669"/>
    <property type="project" value="UniProtKB-EC"/>
</dbReference>
<feature type="active site" description="Acyl-thioester intermediate" evidence="2">
    <location>
        <position position="144"/>
    </location>
</feature>
<accession>A0A7T1T6P8</accession>
<dbReference type="InterPro" id="IPR000534">
    <property type="entry name" value="Semialdehyde_DH_NAD-bd"/>
</dbReference>
<reference evidence="5" key="1">
    <citation type="submission" date="2020-02" db="EMBL/GenBank/DDBJ databases">
        <title>Streptomyces sp. ASO4wet.</title>
        <authorList>
            <person name="Risdian C."/>
            <person name="Landwehr W."/>
            <person name="Schupp P."/>
            <person name="Wink J."/>
        </authorList>
    </citation>
    <scope>NUCLEOTIDE SEQUENCE [LARGE SCALE GENOMIC DNA]</scope>
    <source>
        <strain evidence="5">ASO4wet</strain>
    </source>
</reference>
<dbReference type="SUPFAM" id="SSF51735">
    <property type="entry name" value="NAD(P)-binding Rossmann-fold domains"/>
    <property type="match status" value="1"/>
</dbReference>
<proteinExistence type="inferred from homology"/>
<dbReference type="Proteomes" id="UP000595046">
    <property type="component" value="Chromosome"/>
</dbReference>
<feature type="active site" description="Proton acceptor" evidence="2">
    <location>
        <position position="286"/>
    </location>
</feature>
<dbReference type="PANTHER" id="PTHR46278">
    <property type="entry name" value="DEHYDROGENASE, PUTATIVE-RELATED"/>
    <property type="match status" value="1"/>
</dbReference>
<dbReference type="AlphaFoldDB" id="A0A7T1T6P8"/>
<evidence type="ECO:0000256" key="1">
    <source>
        <dbReference type="ARBA" id="ARBA00010584"/>
    </source>
</evidence>
<evidence type="ECO:0000256" key="2">
    <source>
        <dbReference type="PIRSR" id="PIRSR000148-1"/>
    </source>
</evidence>
<evidence type="ECO:0000313" key="5">
    <source>
        <dbReference type="Proteomes" id="UP000595046"/>
    </source>
</evidence>
<feature type="domain" description="Semialdehyde dehydrogenase NAD-binding" evidence="3">
    <location>
        <begin position="19"/>
        <end position="134"/>
    </location>
</feature>
<protein>
    <submittedName>
        <fullName evidence="4">Aspartate-semialdehyde dehydrogenase</fullName>
        <ecNumber evidence="4">1.2.1.11</ecNumber>
    </submittedName>
</protein>
<dbReference type="NCBIfam" id="NF011456">
    <property type="entry name" value="PRK14874.1"/>
    <property type="match status" value="1"/>
</dbReference>
<dbReference type="PANTHER" id="PTHR46278:SF2">
    <property type="entry name" value="ASPARTATE-SEMIALDEHYDE DEHYDROGENASE"/>
    <property type="match status" value="1"/>
</dbReference>
<dbReference type="SUPFAM" id="SSF55347">
    <property type="entry name" value="Glyceraldehyde-3-phosphate dehydrogenase-like, C-terminal domain"/>
    <property type="match status" value="1"/>
</dbReference>
<dbReference type="KEGG" id="sbat:G4Z16_14465"/>
<dbReference type="GO" id="GO:0046983">
    <property type="term" value="F:protein dimerization activity"/>
    <property type="evidence" value="ECO:0007669"/>
    <property type="project" value="InterPro"/>
</dbReference>
<dbReference type="EC" id="1.2.1.11" evidence="4"/>
<dbReference type="GO" id="GO:0008652">
    <property type="term" value="P:amino acid biosynthetic process"/>
    <property type="evidence" value="ECO:0007669"/>
    <property type="project" value="InterPro"/>
</dbReference>
<dbReference type="GO" id="GO:0051287">
    <property type="term" value="F:NAD binding"/>
    <property type="evidence" value="ECO:0007669"/>
    <property type="project" value="InterPro"/>
</dbReference>
<keyword evidence="5" id="KW-1185">Reference proteome</keyword>
<dbReference type="InterPro" id="IPR036291">
    <property type="entry name" value="NAD(P)-bd_dom_sf"/>
</dbReference>
<comment type="similarity">
    <text evidence="1">Belongs to the aspartate-semialdehyde dehydrogenase family.</text>
</comment>
<dbReference type="RefSeq" id="WP_197351175.1">
    <property type="nucleotide sequence ID" value="NZ_CP048882.1"/>
</dbReference>
<dbReference type="Gene3D" id="3.40.50.720">
    <property type="entry name" value="NAD(P)-binding Rossmann-like Domain"/>
    <property type="match status" value="1"/>
</dbReference>
<evidence type="ECO:0000259" key="3">
    <source>
        <dbReference type="SMART" id="SM00859"/>
    </source>
</evidence>
<gene>
    <name evidence="4" type="ORF">G4Z16_14465</name>
</gene>
<dbReference type="Pfam" id="PF02774">
    <property type="entry name" value="Semialdhyde_dhC"/>
    <property type="match status" value="1"/>
</dbReference>
<dbReference type="InterPro" id="IPR012280">
    <property type="entry name" value="Semialdhyde_DH_dimer_dom"/>
</dbReference>
<evidence type="ECO:0000313" key="4">
    <source>
        <dbReference type="EMBL" id="QPP07386.1"/>
    </source>
</evidence>
<dbReference type="Gene3D" id="3.30.360.10">
    <property type="entry name" value="Dihydrodipicolinate Reductase, domain 2"/>
    <property type="match status" value="1"/>
</dbReference>